<organism evidence="3 4">
    <name type="scientific">Listeria booriae</name>
    <dbReference type="NCBI Taxonomy" id="1552123"/>
    <lineage>
        <taxon>Bacteria</taxon>
        <taxon>Bacillati</taxon>
        <taxon>Bacillota</taxon>
        <taxon>Bacilli</taxon>
        <taxon>Bacillales</taxon>
        <taxon>Listeriaceae</taxon>
        <taxon>Listeria</taxon>
    </lineage>
</organism>
<keyword evidence="1" id="KW-0732">Signal</keyword>
<name>A0A7X1CDH4_9LIST</name>
<dbReference type="CDD" id="cd02947">
    <property type="entry name" value="TRX_family"/>
    <property type="match status" value="1"/>
</dbReference>
<accession>A0A7X1CDH4</accession>
<proteinExistence type="predicted"/>
<dbReference type="Pfam" id="PF20207">
    <property type="entry name" value="DUF6568"/>
    <property type="match status" value="1"/>
</dbReference>
<comment type="caution">
    <text evidence="3">The sequence shown here is derived from an EMBL/GenBank/DDBJ whole genome shotgun (WGS) entry which is preliminary data.</text>
</comment>
<dbReference type="PROSITE" id="PS51352">
    <property type="entry name" value="THIOREDOXIN_2"/>
    <property type="match status" value="1"/>
</dbReference>
<gene>
    <name evidence="3" type="ORF">HCI99_17000</name>
</gene>
<protein>
    <submittedName>
        <fullName evidence="3">Thioredoxin family protein</fullName>
    </submittedName>
</protein>
<sequence length="137" mass="15470">MKKKILFILVSVLIVSVLAACNGKSEDGLVNAENSADLSSLLQKGGASKYTYIYFGRPSCEYCQDFKPKLESSLKKTGTQALYYNTDEHRQDKDFTELMEKFDVTKIPYLVKIKDGAIVDSIFDVSKEQDITDFMNK</sequence>
<evidence type="ECO:0000259" key="2">
    <source>
        <dbReference type="PROSITE" id="PS51352"/>
    </source>
</evidence>
<dbReference type="Proteomes" id="UP000533953">
    <property type="component" value="Unassembled WGS sequence"/>
</dbReference>
<feature type="chain" id="PRO_5031557241" evidence="1">
    <location>
        <begin position="20"/>
        <end position="137"/>
    </location>
</feature>
<dbReference type="RefSeq" id="WP_185402242.1">
    <property type="nucleotide sequence ID" value="NZ_JAARRO010000006.1"/>
</dbReference>
<dbReference type="Gene3D" id="3.40.30.10">
    <property type="entry name" value="Glutaredoxin"/>
    <property type="match status" value="1"/>
</dbReference>
<dbReference type="EMBL" id="JAASTX010000039">
    <property type="protein sequence ID" value="MBC1493516.1"/>
    <property type="molecule type" value="Genomic_DNA"/>
</dbReference>
<evidence type="ECO:0000313" key="3">
    <source>
        <dbReference type="EMBL" id="MBC1493516.1"/>
    </source>
</evidence>
<evidence type="ECO:0000313" key="4">
    <source>
        <dbReference type="Proteomes" id="UP000533953"/>
    </source>
</evidence>
<feature type="signal peptide" evidence="1">
    <location>
        <begin position="1"/>
        <end position="19"/>
    </location>
</feature>
<reference evidence="3 4" key="1">
    <citation type="submission" date="2020-03" db="EMBL/GenBank/DDBJ databases">
        <title>Soil Listeria distribution.</title>
        <authorList>
            <person name="Liao J."/>
            <person name="Wiedmann M."/>
        </authorList>
    </citation>
    <scope>NUCLEOTIDE SEQUENCE [LARGE SCALE GENOMIC DNA]</scope>
    <source>
        <strain evidence="3 4">FSL L7-1547</strain>
    </source>
</reference>
<evidence type="ECO:0000256" key="1">
    <source>
        <dbReference type="SAM" id="SignalP"/>
    </source>
</evidence>
<dbReference type="InterPro" id="IPR013766">
    <property type="entry name" value="Thioredoxin_domain"/>
</dbReference>
<dbReference type="AlphaFoldDB" id="A0A7X1CDH4"/>
<dbReference type="InterPro" id="IPR046698">
    <property type="entry name" value="PedC-like"/>
</dbReference>
<dbReference type="SUPFAM" id="SSF52833">
    <property type="entry name" value="Thioredoxin-like"/>
    <property type="match status" value="1"/>
</dbReference>
<dbReference type="InterPro" id="IPR036249">
    <property type="entry name" value="Thioredoxin-like_sf"/>
</dbReference>
<feature type="domain" description="Thioredoxin" evidence="2">
    <location>
        <begin position="6"/>
        <end position="137"/>
    </location>
</feature>
<dbReference type="PROSITE" id="PS51257">
    <property type="entry name" value="PROKAR_LIPOPROTEIN"/>
    <property type="match status" value="1"/>
</dbReference>